<dbReference type="EMBL" id="MU006097">
    <property type="protein sequence ID" value="KAF2838373.1"/>
    <property type="molecule type" value="Genomic_DNA"/>
</dbReference>
<gene>
    <name evidence="1" type="ORF">M501DRAFT_874244</name>
</gene>
<reference evidence="1" key="1">
    <citation type="journal article" date="2020" name="Stud. Mycol.">
        <title>101 Dothideomycetes genomes: a test case for predicting lifestyles and emergence of pathogens.</title>
        <authorList>
            <person name="Haridas S."/>
            <person name="Albert R."/>
            <person name="Binder M."/>
            <person name="Bloem J."/>
            <person name="Labutti K."/>
            <person name="Salamov A."/>
            <person name="Andreopoulos B."/>
            <person name="Baker S."/>
            <person name="Barry K."/>
            <person name="Bills G."/>
            <person name="Bluhm B."/>
            <person name="Cannon C."/>
            <person name="Castanera R."/>
            <person name="Culley D."/>
            <person name="Daum C."/>
            <person name="Ezra D."/>
            <person name="Gonzalez J."/>
            <person name="Henrissat B."/>
            <person name="Kuo A."/>
            <person name="Liang C."/>
            <person name="Lipzen A."/>
            <person name="Lutzoni F."/>
            <person name="Magnuson J."/>
            <person name="Mondo S."/>
            <person name="Nolan M."/>
            <person name="Ohm R."/>
            <person name="Pangilinan J."/>
            <person name="Park H.-J."/>
            <person name="Ramirez L."/>
            <person name="Alfaro M."/>
            <person name="Sun H."/>
            <person name="Tritt A."/>
            <person name="Yoshinaga Y."/>
            <person name="Zwiers L.-H."/>
            <person name="Turgeon B."/>
            <person name="Goodwin S."/>
            <person name="Spatafora J."/>
            <person name="Crous P."/>
            <person name="Grigoriev I."/>
        </authorList>
    </citation>
    <scope>NUCLEOTIDE SEQUENCE</scope>
    <source>
        <strain evidence="1">CBS 101060</strain>
    </source>
</reference>
<keyword evidence="2" id="KW-1185">Reference proteome</keyword>
<dbReference type="AlphaFoldDB" id="A0A9P4S955"/>
<sequence>MIGLFNNSIRSVKQSFGRPVCTFILLPNLTLCEFVVVTVPILDRTIRHCVSLDLSHLHIPGPPLLSTLPSATTHSSPFNTNKSAIVVSFCCFACPLCVSSSRSSIFAAFLLYPYVPASRVYSLLAVAESTALTEIPTANKLARISYQKLLSSSFQSLPTSKAPSGPITCDNGQAPSLVYSL</sequence>
<dbReference type="Proteomes" id="UP000799429">
    <property type="component" value="Unassembled WGS sequence"/>
</dbReference>
<comment type="caution">
    <text evidence="1">The sequence shown here is derived from an EMBL/GenBank/DDBJ whole genome shotgun (WGS) entry which is preliminary data.</text>
</comment>
<name>A0A9P4S955_9PEZI</name>
<organism evidence="1 2">
    <name type="scientific">Patellaria atrata CBS 101060</name>
    <dbReference type="NCBI Taxonomy" id="1346257"/>
    <lineage>
        <taxon>Eukaryota</taxon>
        <taxon>Fungi</taxon>
        <taxon>Dikarya</taxon>
        <taxon>Ascomycota</taxon>
        <taxon>Pezizomycotina</taxon>
        <taxon>Dothideomycetes</taxon>
        <taxon>Dothideomycetes incertae sedis</taxon>
        <taxon>Patellariales</taxon>
        <taxon>Patellariaceae</taxon>
        <taxon>Patellaria</taxon>
    </lineage>
</organism>
<evidence type="ECO:0000313" key="2">
    <source>
        <dbReference type="Proteomes" id="UP000799429"/>
    </source>
</evidence>
<evidence type="ECO:0000313" key="1">
    <source>
        <dbReference type="EMBL" id="KAF2838373.1"/>
    </source>
</evidence>
<protein>
    <submittedName>
        <fullName evidence="1">Uncharacterized protein</fullName>
    </submittedName>
</protein>
<proteinExistence type="predicted"/>
<accession>A0A9P4S955</accession>